<dbReference type="Proteomes" id="UP001159363">
    <property type="component" value="Chromosome 13"/>
</dbReference>
<dbReference type="InterPro" id="IPR049012">
    <property type="entry name" value="Mutator_transp_dom"/>
</dbReference>
<dbReference type="Pfam" id="PF20700">
    <property type="entry name" value="Mutator"/>
    <property type="match status" value="1"/>
</dbReference>
<sequence length="179" mass="19911">MTINTAQITASEQEFTTHEYEQDNNEPLTTTTDRLMLEGRIMGCIIGCRTKEVLFIGTRNEYCTVCARSSASDAKNTVASHKCAKNWTGSSVSMERDAIVEGMLQIIGMHGLVYRCSIADGDSSVHRKLIDAVPCGAARQVEKAERRIHICRRIKSVKYEIYAATSNWEAMNCVHDGNT</sequence>
<accession>A0ABQ9G9V6</accession>
<feature type="domain" description="Mutator-like transposase" evidence="1">
    <location>
        <begin position="42"/>
        <end position="161"/>
    </location>
</feature>
<reference evidence="2 3" key="1">
    <citation type="submission" date="2023-02" db="EMBL/GenBank/DDBJ databases">
        <title>LHISI_Scaffold_Assembly.</title>
        <authorList>
            <person name="Stuart O.P."/>
            <person name="Cleave R."/>
            <person name="Magrath M.J.L."/>
            <person name="Mikheyev A.S."/>
        </authorList>
    </citation>
    <scope>NUCLEOTIDE SEQUENCE [LARGE SCALE GENOMIC DNA]</scope>
    <source>
        <strain evidence="2">Daus_M_001</strain>
        <tissue evidence="2">Leg muscle</tissue>
    </source>
</reference>
<comment type="caution">
    <text evidence="2">The sequence shown here is derived from an EMBL/GenBank/DDBJ whole genome shotgun (WGS) entry which is preliminary data.</text>
</comment>
<dbReference type="EMBL" id="JARBHB010000014">
    <property type="protein sequence ID" value="KAJ8869205.1"/>
    <property type="molecule type" value="Genomic_DNA"/>
</dbReference>
<name>A0ABQ9G9V6_9NEOP</name>
<gene>
    <name evidence="2" type="ORF">PR048_030777</name>
</gene>
<keyword evidence="3" id="KW-1185">Reference proteome</keyword>
<evidence type="ECO:0000313" key="3">
    <source>
        <dbReference type="Proteomes" id="UP001159363"/>
    </source>
</evidence>
<evidence type="ECO:0000313" key="2">
    <source>
        <dbReference type="EMBL" id="KAJ8869205.1"/>
    </source>
</evidence>
<organism evidence="2 3">
    <name type="scientific">Dryococelus australis</name>
    <dbReference type="NCBI Taxonomy" id="614101"/>
    <lineage>
        <taxon>Eukaryota</taxon>
        <taxon>Metazoa</taxon>
        <taxon>Ecdysozoa</taxon>
        <taxon>Arthropoda</taxon>
        <taxon>Hexapoda</taxon>
        <taxon>Insecta</taxon>
        <taxon>Pterygota</taxon>
        <taxon>Neoptera</taxon>
        <taxon>Polyneoptera</taxon>
        <taxon>Phasmatodea</taxon>
        <taxon>Verophasmatodea</taxon>
        <taxon>Anareolatae</taxon>
        <taxon>Phasmatidae</taxon>
        <taxon>Eurycanthinae</taxon>
        <taxon>Dryococelus</taxon>
    </lineage>
</organism>
<protein>
    <recommendedName>
        <fullName evidence="1">Mutator-like transposase domain-containing protein</fullName>
    </recommendedName>
</protein>
<proteinExistence type="predicted"/>
<evidence type="ECO:0000259" key="1">
    <source>
        <dbReference type="Pfam" id="PF20700"/>
    </source>
</evidence>